<dbReference type="Pfam" id="PF00664">
    <property type="entry name" value="ABC_membrane"/>
    <property type="match status" value="1"/>
</dbReference>
<dbReference type="AlphaFoldDB" id="A0A2A6BRN4"/>
<evidence type="ECO:0000256" key="2">
    <source>
        <dbReference type="ARBA" id="ARBA00022448"/>
    </source>
</evidence>
<dbReference type="PROSITE" id="PS50893">
    <property type="entry name" value="ABC_TRANSPORTER_2"/>
    <property type="match status" value="1"/>
</dbReference>
<dbReference type="EnsemblMetazoa" id="PPA41922.1">
    <property type="protein sequence ID" value="PPA41922.1"/>
    <property type="gene ID" value="WBGene00280291"/>
</dbReference>
<keyword evidence="2" id="KW-0813">Transport</keyword>
<evidence type="ECO:0000256" key="5">
    <source>
        <dbReference type="ARBA" id="ARBA00022840"/>
    </source>
</evidence>
<sequence>MLHREFRSNDESEMGSRIWSFALFGAAEVLSFIVSCHFLQAACADCALNIHRPLLRDVLTLPMRFFDTHPIGDALSRFSSDLDTVDQALPMAVRSFLKAILENASIFFVISYASPLFVMVLIPLMIIYVKIMNLHIATSKQLRAMEQNTRSPYYSFIKECCNGRETIRAFGKEDHTSTLLGTRLDRFARAKMTVQWSTRFLCHNIDIMANLLDKKKIVFQIILFAALFASISCRYFGVAPAMAGLALSYAFNLDLPLFTHALSYIEHYKAGAERVRDYAGLAKEQLSIDKAEAKDWIEEPKIEMDDLSARYADDLPLVLKNVSISIAPREKVAVVGRTGSGKSSLTMSLFRMVEPSSGSIRIDGKRIDSVELKDLRAGLAIIPQDPVLFSGSLRSNLDPFGVCSDEELWKALEQCQMKILILDEATSSIDNRSADLIHTVVRDRFKQATVISIAHRLESIEGYDRVLVMHDGEVAEIDTPENLMNNPESKYAQMMKK</sequence>
<dbReference type="GO" id="GO:0140359">
    <property type="term" value="F:ABC-type transporter activity"/>
    <property type="evidence" value="ECO:0000318"/>
    <property type="project" value="GO_Central"/>
</dbReference>
<accession>A0A8R1YZL9</accession>
<dbReference type="SUPFAM" id="SSF90123">
    <property type="entry name" value="ABC transporter transmembrane region"/>
    <property type="match status" value="1"/>
</dbReference>
<keyword evidence="6" id="KW-1133">Transmembrane helix</keyword>
<dbReference type="Proteomes" id="UP000005239">
    <property type="component" value="Unassembled WGS sequence"/>
</dbReference>
<name>A0A2A6BRN4_PRIPA</name>
<dbReference type="SUPFAM" id="SSF52540">
    <property type="entry name" value="P-loop containing nucleoside triphosphate hydrolases"/>
    <property type="match status" value="1"/>
</dbReference>
<evidence type="ECO:0000256" key="3">
    <source>
        <dbReference type="ARBA" id="ARBA00022692"/>
    </source>
</evidence>
<reference evidence="9" key="1">
    <citation type="journal article" date="2008" name="Nat. Genet.">
        <title>The Pristionchus pacificus genome provides a unique perspective on nematode lifestyle and parasitism.</title>
        <authorList>
            <person name="Dieterich C."/>
            <person name="Clifton S.W."/>
            <person name="Schuster L.N."/>
            <person name="Chinwalla A."/>
            <person name="Delehaunty K."/>
            <person name="Dinkelacker I."/>
            <person name="Fulton L."/>
            <person name="Fulton R."/>
            <person name="Godfrey J."/>
            <person name="Minx P."/>
            <person name="Mitreva M."/>
            <person name="Roeseler W."/>
            <person name="Tian H."/>
            <person name="Witte H."/>
            <person name="Yang S.P."/>
            <person name="Wilson R.K."/>
            <person name="Sommer R.J."/>
        </authorList>
    </citation>
    <scope>NUCLEOTIDE SEQUENCE [LARGE SCALE GENOMIC DNA]</scope>
    <source>
        <strain evidence="9">PS312</strain>
    </source>
</reference>
<dbReference type="GO" id="GO:0055085">
    <property type="term" value="P:transmembrane transport"/>
    <property type="evidence" value="ECO:0000318"/>
    <property type="project" value="GO_Central"/>
</dbReference>
<keyword evidence="9" id="KW-1185">Reference proteome</keyword>
<keyword evidence="4" id="KW-0547">Nucleotide-binding</keyword>
<dbReference type="PROSITE" id="PS50929">
    <property type="entry name" value="ABC_TM1F"/>
    <property type="match status" value="1"/>
</dbReference>
<evidence type="ECO:0000256" key="7">
    <source>
        <dbReference type="ARBA" id="ARBA00023136"/>
    </source>
</evidence>
<dbReference type="GO" id="GO:0005524">
    <property type="term" value="F:ATP binding"/>
    <property type="evidence" value="ECO:0007669"/>
    <property type="project" value="UniProtKB-KW"/>
</dbReference>
<dbReference type="InterPro" id="IPR003593">
    <property type="entry name" value="AAA+_ATPase"/>
</dbReference>
<dbReference type="Gene3D" id="1.20.1560.10">
    <property type="entry name" value="ABC transporter type 1, transmembrane domain"/>
    <property type="match status" value="1"/>
</dbReference>
<keyword evidence="3" id="KW-0812">Transmembrane</keyword>
<keyword evidence="5" id="KW-0067">ATP-binding</keyword>
<dbReference type="InterPro" id="IPR011527">
    <property type="entry name" value="ABC1_TM_dom"/>
</dbReference>
<dbReference type="PANTHER" id="PTHR24223">
    <property type="entry name" value="ATP-BINDING CASSETTE SUB-FAMILY C"/>
    <property type="match status" value="1"/>
</dbReference>
<dbReference type="FunFam" id="3.40.50.300:FF:004162">
    <property type="entry name" value="ATP binding cassette subfamily C member 5"/>
    <property type="match status" value="1"/>
</dbReference>
<dbReference type="CDD" id="cd03244">
    <property type="entry name" value="ABCC_MRP_domain2"/>
    <property type="match status" value="1"/>
</dbReference>
<evidence type="ECO:0000313" key="8">
    <source>
        <dbReference type="EnsemblMetazoa" id="PPA41922.1"/>
    </source>
</evidence>
<evidence type="ECO:0000256" key="6">
    <source>
        <dbReference type="ARBA" id="ARBA00022989"/>
    </source>
</evidence>
<dbReference type="SMART" id="SM00382">
    <property type="entry name" value="AAA"/>
    <property type="match status" value="1"/>
</dbReference>
<dbReference type="Pfam" id="PF00005">
    <property type="entry name" value="ABC_tran"/>
    <property type="match status" value="1"/>
</dbReference>
<dbReference type="GO" id="GO:0016887">
    <property type="term" value="F:ATP hydrolysis activity"/>
    <property type="evidence" value="ECO:0007669"/>
    <property type="project" value="InterPro"/>
</dbReference>
<proteinExistence type="predicted"/>
<protein>
    <submittedName>
        <fullName evidence="8">ABC transporter ATP-binding protein</fullName>
    </submittedName>
</protein>
<organism evidence="8 9">
    <name type="scientific">Pristionchus pacificus</name>
    <name type="common">Parasitic nematode worm</name>
    <dbReference type="NCBI Taxonomy" id="54126"/>
    <lineage>
        <taxon>Eukaryota</taxon>
        <taxon>Metazoa</taxon>
        <taxon>Ecdysozoa</taxon>
        <taxon>Nematoda</taxon>
        <taxon>Chromadorea</taxon>
        <taxon>Rhabditida</taxon>
        <taxon>Rhabditina</taxon>
        <taxon>Diplogasteromorpha</taxon>
        <taxon>Diplogasteroidea</taxon>
        <taxon>Neodiplogasteridae</taxon>
        <taxon>Pristionchus</taxon>
    </lineage>
</organism>
<dbReference type="InterPro" id="IPR050173">
    <property type="entry name" value="ABC_transporter_C-like"/>
</dbReference>
<dbReference type="PANTHER" id="PTHR24223:SF415">
    <property type="entry name" value="FI20190P1"/>
    <property type="match status" value="1"/>
</dbReference>
<dbReference type="GO" id="GO:0016020">
    <property type="term" value="C:membrane"/>
    <property type="evidence" value="ECO:0007669"/>
    <property type="project" value="UniProtKB-SubCell"/>
</dbReference>
<dbReference type="InterPro" id="IPR003439">
    <property type="entry name" value="ABC_transporter-like_ATP-bd"/>
</dbReference>
<evidence type="ECO:0000313" key="9">
    <source>
        <dbReference type="Proteomes" id="UP000005239"/>
    </source>
</evidence>
<keyword evidence="7" id="KW-0472">Membrane</keyword>
<gene>
    <name evidence="8" type="primary">WBGene00280291</name>
</gene>
<evidence type="ECO:0000256" key="4">
    <source>
        <dbReference type="ARBA" id="ARBA00022741"/>
    </source>
</evidence>
<dbReference type="OrthoDB" id="6500128at2759"/>
<evidence type="ECO:0000256" key="1">
    <source>
        <dbReference type="ARBA" id="ARBA00004370"/>
    </source>
</evidence>
<dbReference type="InterPro" id="IPR027417">
    <property type="entry name" value="P-loop_NTPase"/>
</dbReference>
<comment type="subcellular location">
    <subcellularLocation>
        <location evidence="1">Membrane</location>
    </subcellularLocation>
</comment>
<dbReference type="Gene3D" id="3.40.50.300">
    <property type="entry name" value="P-loop containing nucleotide triphosphate hydrolases"/>
    <property type="match status" value="2"/>
</dbReference>
<reference evidence="8" key="2">
    <citation type="submission" date="2022-06" db="UniProtKB">
        <authorList>
            <consortium name="EnsemblMetazoa"/>
        </authorList>
    </citation>
    <scope>IDENTIFICATION</scope>
    <source>
        <strain evidence="8">PS312</strain>
    </source>
</reference>
<dbReference type="InterPro" id="IPR036640">
    <property type="entry name" value="ABC1_TM_sf"/>
</dbReference>
<accession>A0A2A6BRN4</accession>